<gene>
    <name evidence="1" type="ORF">BV22DRAFT_164629</name>
</gene>
<evidence type="ECO:0000313" key="2">
    <source>
        <dbReference type="Proteomes" id="UP000790709"/>
    </source>
</evidence>
<comment type="caution">
    <text evidence="1">The sequence shown here is derived from an EMBL/GenBank/DDBJ whole genome shotgun (WGS) entry which is preliminary data.</text>
</comment>
<evidence type="ECO:0000313" key="1">
    <source>
        <dbReference type="EMBL" id="KAH7928911.1"/>
    </source>
</evidence>
<name>A0ACB8BSI8_9AGAM</name>
<sequence>MHMARLKPFRRRSHHDHDHHHLSVRHQVSDKPTQIRSQLIDTVELKMLAEAQKPWDIPGPNGLTPSTTGNNSDRDTPTPPTSDPPEERDSQTGEMVEGSDADEAPHRAAGRSEAAGAESHNGDAADTAPAPTPPPEVSRAGVMTLCKQLEDAYLHHGSSSDVSLAIAKELRLFRGQMQGGA</sequence>
<dbReference type="EMBL" id="MU266347">
    <property type="protein sequence ID" value="KAH7928911.1"/>
    <property type="molecule type" value="Genomic_DNA"/>
</dbReference>
<protein>
    <submittedName>
        <fullName evidence="1">Uncharacterized protein</fullName>
    </submittedName>
</protein>
<organism evidence="1 2">
    <name type="scientific">Leucogyrophana mollusca</name>
    <dbReference type="NCBI Taxonomy" id="85980"/>
    <lineage>
        <taxon>Eukaryota</taxon>
        <taxon>Fungi</taxon>
        <taxon>Dikarya</taxon>
        <taxon>Basidiomycota</taxon>
        <taxon>Agaricomycotina</taxon>
        <taxon>Agaricomycetes</taxon>
        <taxon>Agaricomycetidae</taxon>
        <taxon>Boletales</taxon>
        <taxon>Boletales incertae sedis</taxon>
        <taxon>Leucogyrophana</taxon>
    </lineage>
</organism>
<dbReference type="Proteomes" id="UP000790709">
    <property type="component" value="Unassembled WGS sequence"/>
</dbReference>
<reference evidence="1" key="1">
    <citation type="journal article" date="2021" name="New Phytol.">
        <title>Evolutionary innovations through gain and loss of genes in the ectomycorrhizal Boletales.</title>
        <authorList>
            <person name="Wu G."/>
            <person name="Miyauchi S."/>
            <person name="Morin E."/>
            <person name="Kuo A."/>
            <person name="Drula E."/>
            <person name="Varga T."/>
            <person name="Kohler A."/>
            <person name="Feng B."/>
            <person name="Cao Y."/>
            <person name="Lipzen A."/>
            <person name="Daum C."/>
            <person name="Hundley H."/>
            <person name="Pangilinan J."/>
            <person name="Johnson J."/>
            <person name="Barry K."/>
            <person name="LaButti K."/>
            <person name="Ng V."/>
            <person name="Ahrendt S."/>
            <person name="Min B."/>
            <person name="Choi I.G."/>
            <person name="Park H."/>
            <person name="Plett J.M."/>
            <person name="Magnuson J."/>
            <person name="Spatafora J.W."/>
            <person name="Nagy L.G."/>
            <person name="Henrissat B."/>
            <person name="Grigoriev I.V."/>
            <person name="Yang Z.L."/>
            <person name="Xu J."/>
            <person name="Martin F.M."/>
        </authorList>
    </citation>
    <scope>NUCLEOTIDE SEQUENCE</scope>
    <source>
        <strain evidence="1">KUC20120723A-06</strain>
    </source>
</reference>
<proteinExistence type="predicted"/>
<accession>A0ACB8BSI8</accession>
<keyword evidence="2" id="KW-1185">Reference proteome</keyword>